<organism evidence="2 3">
    <name type="scientific">Teratosphaeria destructans</name>
    <dbReference type="NCBI Taxonomy" id="418781"/>
    <lineage>
        <taxon>Eukaryota</taxon>
        <taxon>Fungi</taxon>
        <taxon>Dikarya</taxon>
        <taxon>Ascomycota</taxon>
        <taxon>Pezizomycotina</taxon>
        <taxon>Dothideomycetes</taxon>
        <taxon>Dothideomycetidae</taxon>
        <taxon>Mycosphaerellales</taxon>
        <taxon>Teratosphaeriaceae</taxon>
        <taxon>Teratosphaeria</taxon>
    </lineage>
</organism>
<gene>
    <name evidence="2" type="ORF">Tdes44962_MAKER10298</name>
</gene>
<proteinExistence type="predicted"/>
<feature type="non-terminal residue" evidence="2">
    <location>
        <position position="1"/>
    </location>
</feature>
<name>A0A9W7SLJ4_9PEZI</name>
<feature type="compositionally biased region" description="Acidic residues" evidence="1">
    <location>
        <begin position="224"/>
        <end position="233"/>
    </location>
</feature>
<keyword evidence="3" id="KW-1185">Reference proteome</keyword>
<protein>
    <submittedName>
        <fullName evidence="2">Uncharacterized protein</fullName>
    </submittedName>
</protein>
<evidence type="ECO:0000256" key="1">
    <source>
        <dbReference type="SAM" id="MobiDB-lite"/>
    </source>
</evidence>
<feature type="region of interest" description="Disordered" evidence="1">
    <location>
        <begin position="187"/>
        <end position="261"/>
    </location>
</feature>
<reference evidence="2 3" key="1">
    <citation type="journal article" date="2018" name="IMA Fungus">
        <title>IMA Genome-F 10: Nine draft genome sequences of Claviceps purpurea s.lat., including C. arundinis, C. humidiphila, and C. cf. spartinae, pseudomolecules for the pitch canker pathogen Fusarium circinatum, draft genome of Davidsoniella eucalypti, Grosmannia galeiformis, Quambalaria eucalypti, and Teratosphaeria destructans.</title>
        <authorList>
            <person name="Wingfield B.D."/>
            <person name="Liu M."/>
            <person name="Nguyen H.D."/>
            <person name="Lane F.A."/>
            <person name="Morgan S.W."/>
            <person name="De Vos L."/>
            <person name="Wilken P.M."/>
            <person name="Duong T.A."/>
            <person name="Aylward J."/>
            <person name="Coetzee M.P."/>
            <person name="Dadej K."/>
            <person name="De Beer Z.W."/>
            <person name="Findlay W."/>
            <person name="Havenga M."/>
            <person name="Kolarik M."/>
            <person name="Menzies J.G."/>
            <person name="Naidoo K."/>
            <person name="Pochopski O."/>
            <person name="Shoukouhi P."/>
            <person name="Santana Q.C."/>
            <person name="Seifert K.A."/>
            <person name="Soal N."/>
            <person name="Steenkamp E.T."/>
            <person name="Tatham C.T."/>
            <person name="van der Nest M.A."/>
            <person name="Wingfield M.J."/>
        </authorList>
    </citation>
    <scope>NUCLEOTIDE SEQUENCE [LARGE SCALE GENOMIC DNA]</scope>
    <source>
        <strain evidence="2">CMW44962</strain>
    </source>
</reference>
<dbReference type="EMBL" id="RIBY02002236">
    <property type="protein sequence ID" value="KAH9822014.1"/>
    <property type="molecule type" value="Genomic_DNA"/>
</dbReference>
<comment type="caution">
    <text evidence="2">The sequence shown here is derived from an EMBL/GenBank/DDBJ whole genome shotgun (WGS) entry which is preliminary data.</text>
</comment>
<evidence type="ECO:0000313" key="3">
    <source>
        <dbReference type="Proteomes" id="UP001138500"/>
    </source>
</evidence>
<accession>A0A9W7SLJ4</accession>
<dbReference type="AlphaFoldDB" id="A0A9W7SLJ4"/>
<reference evidence="2 3" key="2">
    <citation type="journal article" date="2021" name="Curr. Genet.">
        <title>Genetic response to nitrogen starvation in the aggressive Eucalyptus foliar pathogen Teratosphaeria destructans.</title>
        <authorList>
            <person name="Havenga M."/>
            <person name="Wingfield B.D."/>
            <person name="Wingfield M.J."/>
            <person name="Dreyer L.L."/>
            <person name="Roets F."/>
            <person name="Aylward J."/>
        </authorList>
    </citation>
    <scope>NUCLEOTIDE SEQUENCE [LARGE SCALE GENOMIC DNA]</scope>
    <source>
        <strain evidence="2">CMW44962</strain>
    </source>
</reference>
<dbReference type="Proteomes" id="UP001138500">
    <property type="component" value="Unassembled WGS sequence"/>
</dbReference>
<sequence length="269" mass="27762">ARPGGFGELVVRVGEGSRAGAVGAQTFAVRGPFPALPDDILMRVVVDGDVVVHVVVAREGAAHAGEDAGVEDSRQGFGLRRDGDVAAEQLSGGEFLAVHLLVRVPAFDEHAALERHAGEQAFGLAVGEDAAHALQTRGARGFGIASHRPRRNAHVPTQRQTAHLREGLDRARIIQYKDKVRQLEADLSAKPSSDGPDGGGCGPRAVRQTGDDHAGAKATGSEEAGFEDGEDGEALGVGEDGGRDDLVGTEGLSGVDEGGEDATALFAFA</sequence>
<evidence type="ECO:0000313" key="2">
    <source>
        <dbReference type="EMBL" id="KAH9822014.1"/>
    </source>
</evidence>